<name>A0AAV1C6B0_OLDCO</name>
<accession>A0AAV1C6B0</accession>
<dbReference type="AlphaFoldDB" id="A0AAV1C6B0"/>
<gene>
    <name evidence="1" type="ORF">OLC1_LOCUS2352</name>
</gene>
<reference evidence="1" key="1">
    <citation type="submission" date="2023-03" db="EMBL/GenBank/DDBJ databases">
        <authorList>
            <person name="Julca I."/>
        </authorList>
    </citation>
    <scope>NUCLEOTIDE SEQUENCE</scope>
</reference>
<proteinExistence type="predicted"/>
<dbReference type="Proteomes" id="UP001161247">
    <property type="component" value="Chromosome 1"/>
</dbReference>
<dbReference type="EMBL" id="OX459118">
    <property type="protein sequence ID" value="CAI9090118.1"/>
    <property type="molecule type" value="Genomic_DNA"/>
</dbReference>
<evidence type="ECO:0000313" key="1">
    <source>
        <dbReference type="EMBL" id="CAI9090118.1"/>
    </source>
</evidence>
<evidence type="ECO:0000313" key="2">
    <source>
        <dbReference type="Proteomes" id="UP001161247"/>
    </source>
</evidence>
<organism evidence="1 2">
    <name type="scientific">Oldenlandia corymbosa var. corymbosa</name>
    <dbReference type="NCBI Taxonomy" id="529605"/>
    <lineage>
        <taxon>Eukaryota</taxon>
        <taxon>Viridiplantae</taxon>
        <taxon>Streptophyta</taxon>
        <taxon>Embryophyta</taxon>
        <taxon>Tracheophyta</taxon>
        <taxon>Spermatophyta</taxon>
        <taxon>Magnoliopsida</taxon>
        <taxon>eudicotyledons</taxon>
        <taxon>Gunneridae</taxon>
        <taxon>Pentapetalae</taxon>
        <taxon>asterids</taxon>
        <taxon>lamiids</taxon>
        <taxon>Gentianales</taxon>
        <taxon>Rubiaceae</taxon>
        <taxon>Rubioideae</taxon>
        <taxon>Spermacoceae</taxon>
        <taxon>Hedyotis-Oldenlandia complex</taxon>
        <taxon>Oldenlandia</taxon>
    </lineage>
</organism>
<keyword evidence="2" id="KW-1185">Reference proteome</keyword>
<protein>
    <submittedName>
        <fullName evidence="1">OLC1v1024812C1</fullName>
    </submittedName>
</protein>
<sequence>MLLKKGMEIELAELKVFVSKKLIWLAHVINSEFFILLVHVNDWNAADCTPTTIFEYILVHNRGLHLDSSIVATIVMIILERNTAFFLVSIASGARDAELQQLKLAKRYSEINVEFELFLWLRIVVGYSLLNLEDKGNFYGEGVVSNVLLHASKILECRHTCSLNYFGTISFFLLLFSHGKNRTEAEFKLFTLQQILADGDNEYLDLSIAAKNDASVSYVPDMISWYWDSECWVFNENFYDFTELASCSVNLSLAVWSDMGRFWLQEATSFKGGTELLKMKDWIKRATCFERLVTAREVSVETILLTIEVNFLGLIAWHILEAVICLQKEVNDQSHFRNVLPKDIQWIILRVLLLQFHSLSRGSTSVYVGAAYSFEIPKRKCNDVSILKGKFHLLAERAVVKGWDVGDQTLKRCGNILVTIWVPGKVTEMKYAGMPCKGANTEHQLRTQVANLCLIPWELIIAWIQNDLSCCKAENVVSLPPVRITILDHSSRSFDR</sequence>